<dbReference type="PANTHER" id="PTHR33731">
    <property type="entry name" value="PROTEIN, PUTATIVE-RELATED"/>
    <property type="match status" value="1"/>
</dbReference>
<evidence type="ECO:0000256" key="1">
    <source>
        <dbReference type="SAM" id="Phobius"/>
    </source>
</evidence>
<keyword evidence="1" id="KW-0472">Membrane</keyword>
<evidence type="ECO:0000313" key="3">
    <source>
        <dbReference type="Proteomes" id="UP001420932"/>
    </source>
</evidence>
<keyword evidence="1" id="KW-1133">Transmembrane helix</keyword>
<keyword evidence="1" id="KW-0812">Transmembrane</keyword>
<proteinExistence type="predicted"/>
<name>A0AAP0JMH8_9MAGN</name>
<dbReference type="AlphaFoldDB" id="A0AAP0JMH8"/>
<keyword evidence="3" id="KW-1185">Reference proteome</keyword>
<protein>
    <submittedName>
        <fullName evidence="2">Uncharacterized protein</fullName>
    </submittedName>
</protein>
<gene>
    <name evidence="2" type="ORF">Syun_015700</name>
</gene>
<accession>A0AAP0JMH8</accession>
<organism evidence="2 3">
    <name type="scientific">Stephania yunnanensis</name>
    <dbReference type="NCBI Taxonomy" id="152371"/>
    <lineage>
        <taxon>Eukaryota</taxon>
        <taxon>Viridiplantae</taxon>
        <taxon>Streptophyta</taxon>
        <taxon>Embryophyta</taxon>
        <taxon>Tracheophyta</taxon>
        <taxon>Spermatophyta</taxon>
        <taxon>Magnoliopsida</taxon>
        <taxon>Ranunculales</taxon>
        <taxon>Menispermaceae</taxon>
        <taxon>Menispermoideae</taxon>
        <taxon>Cissampelideae</taxon>
        <taxon>Stephania</taxon>
    </lineage>
</organism>
<comment type="caution">
    <text evidence="2">The sequence shown here is derived from an EMBL/GenBank/DDBJ whole genome shotgun (WGS) entry which is preliminary data.</text>
</comment>
<evidence type="ECO:0000313" key="2">
    <source>
        <dbReference type="EMBL" id="KAK9136370.1"/>
    </source>
</evidence>
<sequence length="415" mass="46993">MSYTSSLVIVASQLGKMTMIERHASRGDGVVLIIAQHSRYFSSISELDNLAFKRRAHMNKASFEDHLQTSTLPTRLVGSINCRDDILTFLVAFHLVTPSYLKEARAAVVCVGPDWSGTYIDVAFQAFDDMLLRVLECLTALVLHTKMKFWTKLAGCLALMGTMQFGGTFGSTRWMMHLALSCTIALIVSFWLFNIAHMRDYEMDLDSCVVMRSKDDFMQKVVATAETMKALVFFTLLMVQFATVLNARALDLYWKDNMKEQSMTEALQTNLASNPVSSNKQKADCHIHKSPMKQDNTQGGAKRNEEPITEYGATEENYQMPSLSIYHGDVKANEQPFMKYEFNEDNQMPSLTIYHGDAKTNIEEPFIKDDAKEENSQMPSLSIYHSDAKTNIEKPFIKYDAKEKDFDPSATIYHG</sequence>
<feature type="transmembrane region" description="Helical" evidence="1">
    <location>
        <begin position="230"/>
        <end position="254"/>
    </location>
</feature>
<feature type="transmembrane region" description="Helical" evidence="1">
    <location>
        <begin position="174"/>
        <end position="193"/>
    </location>
</feature>
<dbReference type="PANTHER" id="PTHR33731:SF2">
    <property type="entry name" value="ORGAN-SPECIFIC PROTEIN S2-LIKE"/>
    <property type="match status" value="1"/>
</dbReference>
<dbReference type="Proteomes" id="UP001420932">
    <property type="component" value="Unassembled WGS sequence"/>
</dbReference>
<reference evidence="2 3" key="1">
    <citation type="submission" date="2024-01" db="EMBL/GenBank/DDBJ databases">
        <title>Genome assemblies of Stephania.</title>
        <authorList>
            <person name="Yang L."/>
        </authorList>
    </citation>
    <scope>NUCLEOTIDE SEQUENCE [LARGE SCALE GENOMIC DNA]</scope>
    <source>
        <strain evidence="2">YNDBR</strain>
        <tissue evidence="2">Leaf</tissue>
    </source>
</reference>
<dbReference type="EMBL" id="JBBNAF010000006">
    <property type="protein sequence ID" value="KAK9136370.1"/>
    <property type="molecule type" value="Genomic_DNA"/>
</dbReference>